<evidence type="ECO:0000313" key="2">
    <source>
        <dbReference type="Proteomes" id="UP001231649"/>
    </source>
</evidence>
<proteinExistence type="predicted"/>
<accession>A0ACC2Q327</accession>
<comment type="caution">
    <text evidence="1">The sequence shown here is derived from an EMBL/GenBank/DDBJ whole genome shotgun (WGS) entry which is preliminary data.</text>
</comment>
<sequence length="275" mass="32660">MTAFETYIFLDLKTHSENHRNVPRITELGMLAIKRRHFLMTRPDEELRVQYRFRMCFNLPKTLSDRSWANEEPRELEAELNTEACESICSFINSLQKPACIIAHDGFAFQFPVLKDYFIRNSKELSEVKFTDSLYAFYDFLQIKNPGGGGEKTFKEYRKREPFEELISERLKKPEEFPADSYRLKDIYTRVKGGPDLVGNVEDNCTMIMKIGHRQAERFSTWVAENNGGYEDIHCWCWLAYRRRSKSPKPRNHPNSIRQRLERLQQKLPKREILF</sequence>
<name>A0ACC2Q327_9NEOP</name>
<dbReference type="Proteomes" id="UP001231649">
    <property type="component" value="Chromosome 29"/>
</dbReference>
<reference evidence="1" key="1">
    <citation type="submission" date="2023-03" db="EMBL/GenBank/DDBJ databases">
        <title>Chromosome-level genomes of two armyworms, Mythimna separata and Mythimna loreyi, provide insights into the biosynthesis and reception of sex pheromones.</title>
        <authorList>
            <person name="Zhao H."/>
        </authorList>
    </citation>
    <scope>NUCLEOTIDE SEQUENCE</scope>
    <source>
        <strain evidence="1">BeijingLab</strain>
    </source>
</reference>
<gene>
    <name evidence="1" type="ORF">PYW08_011362</name>
</gene>
<evidence type="ECO:0000313" key="1">
    <source>
        <dbReference type="EMBL" id="KAJ8707228.1"/>
    </source>
</evidence>
<protein>
    <submittedName>
        <fullName evidence="1">Uncharacterized protein</fullName>
    </submittedName>
</protein>
<keyword evidence="2" id="KW-1185">Reference proteome</keyword>
<organism evidence="1 2">
    <name type="scientific">Mythimna loreyi</name>
    <dbReference type="NCBI Taxonomy" id="667449"/>
    <lineage>
        <taxon>Eukaryota</taxon>
        <taxon>Metazoa</taxon>
        <taxon>Ecdysozoa</taxon>
        <taxon>Arthropoda</taxon>
        <taxon>Hexapoda</taxon>
        <taxon>Insecta</taxon>
        <taxon>Pterygota</taxon>
        <taxon>Neoptera</taxon>
        <taxon>Endopterygota</taxon>
        <taxon>Lepidoptera</taxon>
        <taxon>Glossata</taxon>
        <taxon>Ditrysia</taxon>
        <taxon>Noctuoidea</taxon>
        <taxon>Noctuidae</taxon>
        <taxon>Noctuinae</taxon>
        <taxon>Hadenini</taxon>
        <taxon>Mythimna</taxon>
    </lineage>
</organism>
<dbReference type="EMBL" id="CM056805">
    <property type="protein sequence ID" value="KAJ8707228.1"/>
    <property type="molecule type" value="Genomic_DNA"/>
</dbReference>